<keyword evidence="2" id="KW-1185">Reference proteome</keyword>
<comment type="caution">
    <text evidence="1">The sequence shown here is derived from an EMBL/GenBank/DDBJ whole genome shotgun (WGS) entry which is preliminary data.</text>
</comment>
<dbReference type="Proteomes" id="UP000645828">
    <property type="component" value="Unassembled WGS sequence"/>
</dbReference>
<dbReference type="EMBL" id="CAJHUB010000746">
    <property type="protein sequence ID" value="CAD7680015.1"/>
    <property type="molecule type" value="Genomic_DNA"/>
</dbReference>
<protein>
    <submittedName>
        <fullName evidence="1">(raccoon dog) hypothetical protein</fullName>
    </submittedName>
</protein>
<evidence type="ECO:0000313" key="1">
    <source>
        <dbReference type="EMBL" id="CAD7680015.1"/>
    </source>
</evidence>
<organism evidence="1 2">
    <name type="scientific">Nyctereutes procyonoides</name>
    <name type="common">Raccoon dog</name>
    <name type="synonym">Canis procyonoides</name>
    <dbReference type="NCBI Taxonomy" id="34880"/>
    <lineage>
        <taxon>Eukaryota</taxon>
        <taxon>Metazoa</taxon>
        <taxon>Chordata</taxon>
        <taxon>Craniata</taxon>
        <taxon>Vertebrata</taxon>
        <taxon>Euteleostomi</taxon>
        <taxon>Mammalia</taxon>
        <taxon>Eutheria</taxon>
        <taxon>Laurasiatheria</taxon>
        <taxon>Carnivora</taxon>
        <taxon>Caniformia</taxon>
        <taxon>Canidae</taxon>
        <taxon>Nyctereutes</taxon>
    </lineage>
</organism>
<evidence type="ECO:0000313" key="2">
    <source>
        <dbReference type="Proteomes" id="UP000645828"/>
    </source>
</evidence>
<reference evidence="1" key="1">
    <citation type="submission" date="2020-12" db="EMBL/GenBank/DDBJ databases">
        <authorList>
            <consortium name="Molecular Ecology Group"/>
        </authorList>
    </citation>
    <scope>NUCLEOTIDE SEQUENCE</scope>
    <source>
        <strain evidence="1">TBG_1078</strain>
    </source>
</reference>
<name>A0A811YUT6_NYCPR</name>
<proteinExistence type="predicted"/>
<gene>
    <name evidence="1" type="ORF">NYPRO_LOCUS12814</name>
</gene>
<accession>A0A811YUT6</accession>
<dbReference type="AlphaFoldDB" id="A0A811YUT6"/>
<sequence>MHTELSTMSLAPNRCATQGSPHLCCFNTELCCFKMKFGEICWSNNMKSH</sequence>